<dbReference type="Proteomes" id="UP000199450">
    <property type="component" value="Unassembled WGS sequence"/>
</dbReference>
<protein>
    <submittedName>
        <fullName evidence="1">Uncharacterized protein</fullName>
    </submittedName>
</protein>
<name>A0A1H8A672_9FLAO</name>
<sequence length="167" mass="19014">MMGLTNLNSTHLSSTKITAAQDAIALLESALAEITINLSAADRKKYGSINEQNKLFVNKVHDYFQNQPNLSSPDVDWAEFERDYTSRNHMEGMISRLESIITRLNNAKTLHDFDNYQYALDDYSFTAYRAGTAAVGFEDKFRDLKQFFVKPTPPESDSSTKENKEKK</sequence>
<proteinExistence type="predicted"/>
<keyword evidence="2" id="KW-1185">Reference proteome</keyword>
<evidence type="ECO:0000313" key="2">
    <source>
        <dbReference type="Proteomes" id="UP000199450"/>
    </source>
</evidence>
<gene>
    <name evidence="1" type="ORF">SAMN05421856_105128</name>
</gene>
<organism evidence="1 2">
    <name type="scientific">Chryseobacterium taichungense</name>
    <dbReference type="NCBI Taxonomy" id="295069"/>
    <lineage>
        <taxon>Bacteria</taxon>
        <taxon>Pseudomonadati</taxon>
        <taxon>Bacteroidota</taxon>
        <taxon>Flavobacteriia</taxon>
        <taxon>Flavobacteriales</taxon>
        <taxon>Weeksellaceae</taxon>
        <taxon>Chryseobacterium group</taxon>
        <taxon>Chryseobacterium</taxon>
    </lineage>
</organism>
<dbReference type="STRING" id="295069.SAMN05421856_105128"/>
<dbReference type="AlphaFoldDB" id="A0A1H8A672"/>
<accession>A0A1H8A672</accession>
<dbReference type="EMBL" id="FOBV01000005">
    <property type="protein sequence ID" value="SEM65986.1"/>
    <property type="molecule type" value="Genomic_DNA"/>
</dbReference>
<dbReference type="RefSeq" id="WP_394332263.1">
    <property type="nucleotide sequence ID" value="NZ_FOBV01000005.1"/>
</dbReference>
<reference evidence="2" key="1">
    <citation type="submission" date="2016-10" db="EMBL/GenBank/DDBJ databases">
        <authorList>
            <person name="Varghese N."/>
            <person name="Submissions S."/>
        </authorList>
    </citation>
    <scope>NUCLEOTIDE SEQUENCE [LARGE SCALE GENOMIC DNA]</scope>
    <source>
        <strain evidence="2">DSM 17453</strain>
    </source>
</reference>
<evidence type="ECO:0000313" key="1">
    <source>
        <dbReference type="EMBL" id="SEM65986.1"/>
    </source>
</evidence>